<evidence type="ECO:0000256" key="7">
    <source>
        <dbReference type="SAM" id="Phobius"/>
    </source>
</evidence>
<keyword evidence="5 8" id="KW-0732">Signal</keyword>
<reference evidence="9" key="1">
    <citation type="submission" date="2023-10" db="EMBL/GenBank/DDBJ databases">
        <title>Genome assembly of Pristionchus species.</title>
        <authorList>
            <person name="Yoshida K."/>
            <person name="Sommer R.J."/>
        </authorList>
    </citation>
    <scope>NUCLEOTIDE SEQUENCE</scope>
    <source>
        <strain evidence="9">RS0144</strain>
    </source>
</reference>
<feature type="non-terminal residue" evidence="9">
    <location>
        <position position="1"/>
    </location>
</feature>
<dbReference type="Gene3D" id="3.40.50.2000">
    <property type="entry name" value="Glycogen Phosphorylase B"/>
    <property type="match status" value="1"/>
</dbReference>
<keyword evidence="7" id="KW-0472">Membrane</keyword>
<dbReference type="EC" id="2.4.1.17" evidence="2"/>
<feature type="transmembrane region" description="Helical" evidence="7">
    <location>
        <begin position="588"/>
        <end position="607"/>
    </location>
</feature>
<sequence>TIMHLRLYSMILLFMAISIEATDPKKVLIYNPFIGYYHMKFMTTIANELKKAGHNVTMLDSMVNPKYEQPDRPGIRNVSVGQNADTRKIIESGDSGLKAFWDDPPLKNKIKGFFSFYHREGAGLSRMLSPQCKDVVNSKQLENLLETEFDLAITEVFDLCGVGIFDILKPKRVILASSVPLHEYMGEKLGLPKTFDVFPTKFRLDTVPLLQEGFKAFGDREVIDNALISAFWGQNMFGYLEAAEYKIFKNRDSSFPGFKHLLKHAHSLIENVHPLLDLSKPTLNAIVPIGGITIPNTCSNLLTKEIADDLEEAKDKKKVLVSFGTVMDPKLMSVESRKNLMEAFQTVDEAVFFWKGERELIKNISVSIPTNVKIHKWLPQNDLLVDFNMDLFVSHMGIGSFTEAAYSGVPLVAVPIFVDQHYNYVCASRLGIARFVDKATLSKSSKNLADAIRDALHYKNSIANSIQLKANLEKFGDQRKKMIDHINFILSLPADSTPMAFHNYHNGTSVKLSLLSLAHLAPQYVVSILFFVPYLVFCVAVSICFELCEWWHGEEENIGKNEKKKKDNNEAEEKKGARRSWILAMMKSILVLYGLLYATCRVFNLVAEFIPTFLDYFIIDSMFVCCDYIMGVISSIDMITIMIATIAFFLIICLTFRTLMQTLKYVVDILKRSPALFNTVQDVTNFTTIAFLCYAILCFLICFLPLYTNSEI</sequence>
<dbReference type="PANTHER" id="PTHR48043">
    <property type="entry name" value="EG:EG0003.4 PROTEIN-RELATED"/>
    <property type="match status" value="1"/>
</dbReference>
<feature type="transmembrane region" description="Helical" evidence="7">
    <location>
        <begin position="683"/>
        <end position="707"/>
    </location>
</feature>
<proteinExistence type="inferred from homology"/>
<gene>
    <name evidence="9" type="ORF">PENTCL1PPCAC_17597</name>
</gene>
<dbReference type="GO" id="GO:0015020">
    <property type="term" value="F:glucuronosyltransferase activity"/>
    <property type="evidence" value="ECO:0007669"/>
    <property type="project" value="UniProtKB-EC"/>
</dbReference>
<protein>
    <recommendedName>
        <fullName evidence="2">glucuronosyltransferase</fullName>
        <ecNumber evidence="2">2.4.1.17</ecNumber>
    </recommendedName>
</protein>
<keyword evidence="10" id="KW-1185">Reference proteome</keyword>
<evidence type="ECO:0000313" key="9">
    <source>
        <dbReference type="EMBL" id="GMS95422.1"/>
    </source>
</evidence>
<keyword evidence="7" id="KW-0812">Transmembrane</keyword>
<evidence type="ECO:0000256" key="2">
    <source>
        <dbReference type="ARBA" id="ARBA00012544"/>
    </source>
</evidence>
<comment type="caution">
    <text evidence="9">The sequence shown here is derived from an EMBL/GenBank/DDBJ whole genome shotgun (WGS) entry which is preliminary data.</text>
</comment>
<dbReference type="Pfam" id="PF00201">
    <property type="entry name" value="UDPGT"/>
    <property type="match status" value="1"/>
</dbReference>
<dbReference type="InterPro" id="IPR002213">
    <property type="entry name" value="UDP_glucos_trans"/>
</dbReference>
<accession>A0AAV5TMD0</accession>
<evidence type="ECO:0000256" key="4">
    <source>
        <dbReference type="ARBA" id="ARBA00022679"/>
    </source>
</evidence>
<feature type="transmembrane region" description="Helical" evidence="7">
    <location>
        <begin position="524"/>
        <end position="545"/>
    </location>
</feature>
<feature type="transmembrane region" description="Helical" evidence="7">
    <location>
        <begin position="640"/>
        <end position="663"/>
    </location>
</feature>
<keyword evidence="3" id="KW-0328">Glycosyltransferase</keyword>
<dbReference type="AlphaFoldDB" id="A0AAV5TMD0"/>
<evidence type="ECO:0000313" key="10">
    <source>
        <dbReference type="Proteomes" id="UP001432027"/>
    </source>
</evidence>
<keyword evidence="7" id="KW-1133">Transmembrane helix</keyword>
<dbReference type="InterPro" id="IPR050271">
    <property type="entry name" value="UDP-glycosyltransferase"/>
</dbReference>
<comment type="catalytic activity">
    <reaction evidence="6">
        <text>glucuronate acceptor + UDP-alpha-D-glucuronate = acceptor beta-D-glucuronoside + UDP + H(+)</text>
        <dbReference type="Rhea" id="RHEA:21032"/>
        <dbReference type="ChEBI" id="CHEBI:15378"/>
        <dbReference type="ChEBI" id="CHEBI:58052"/>
        <dbReference type="ChEBI" id="CHEBI:58223"/>
        <dbReference type="ChEBI" id="CHEBI:132367"/>
        <dbReference type="ChEBI" id="CHEBI:132368"/>
        <dbReference type="EC" id="2.4.1.17"/>
    </reaction>
</comment>
<feature type="chain" id="PRO_5043338504" description="glucuronosyltransferase" evidence="8">
    <location>
        <begin position="22"/>
        <end position="712"/>
    </location>
</feature>
<dbReference type="SUPFAM" id="SSF53756">
    <property type="entry name" value="UDP-Glycosyltransferase/glycogen phosphorylase"/>
    <property type="match status" value="1"/>
</dbReference>
<dbReference type="PANTHER" id="PTHR48043:SF23">
    <property type="entry name" value="UDP-GLUCURONOSYLTRANSFERASE"/>
    <property type="match status" value="1"/>
</dbReference>
<keyword evidence="4" id="KW-0808">Transferase</keyword>
<organism evidence="9 10">
    <name type="scientific">Pristionchus entomophagus</name>
    <dbReference type="NCBI Taxonomy" id="358040"/>
    <lineage>
        <taxon>Eukaryota</taxon>
        <taxon>Metazoa</taxon>
        <taxon>Ecdysozoa</taxon>
        <taxon>Nematoda</taxon>
        <taxon>Chromadorea</taxon>
        <taxon>Rhabditida</taxon>
        <taxon>Rhabditina</taxon>
        <taxon>Diplogasteromorpha</taxon>
        <taxon>Diplogasteroidea</taxon>
        <taxon>Neodiplogasteridae</taxon>
        <taxon>Pristionchus</taxon>
    </lineage>
</organism>
<dbReference type="CDD" id="cd03784">
    <property type="entry name" value="GT1_Gtf-like"/>
    <property type="match status" value="1"/>
</dbReference>
<evidence type="ECO:0000256" key="8">
    <source>
        <dbReference type="SAM" id="SignalP"/>
    </source>
</evidence>
<dbReference type="Proteomes" id="UP001432027">
    <property type="component" value="Unassembled WGS sequence"/>
</dbReference>
<feature type="signal peptide" evidence="8">
    <location>
        <begin position="1"/>
        <end position="21"/>
    </location>
</feature>
<comment type="similarity">
    <text evidence="1">Belongs to the UDP-glycosyltransferase family.</text>
</comment>
<name>A0AAV5TMD0_9BILA</name>
<evidence type="ECO:0000256" key="6">
    <source>
        <dbReference type="ARBA" id="ARBA00047475"/>
    </source>
</evidence>
<evidence type="ECO:0000256" key="3">
    <source>
        <dbReference type="ARBA" id="ARBA00022676"/>
    </source>
</evidence>
<dbReference type="EMBL" id="BTSX01000004">
    <property type="protein sequence ID" value="GMS95422.1"/>
    <property type="molecule type" value="Genomic_DNA"/>
</dbReference>
<evidence type="ECO:0000256" key="5">
    <source>
        <dbReference type="ARBA" id="ARBA00022729"/>
    </source>
</evidence>
<evidence type="ECO:0000256" key="1">
    <source>
        <dbReference type="ARBA" id="ARBA00009995"/>
    </source>
</evidence>